<dbReference type="PROSITE" id="PS50294">
    <property type="entry name" value="WD_REPEATS_REGION"/>
    <property type="match status" value="1"/>
</dbReference>
<accession>A0A0H5BH24</accession>
<dbReference type="Gene3D" id="2.130.10.10">
    <property type="entry name" value="YVTN repeat-like/Quinoprotein amine dehydrogenase"/>
    <property type="match status" value="3"/>
</dbReference>
<keyword evidence="2" id="KW-0542">Nucleomorph</keyword>
<gene>
    <name evidence="2" type="primary">prp17</name>
</gene>
<dbReference type="Pfam" id="PF00400">
    <property type="entry name" value="WD40"/>
    <property type="match status" value="2"/>
</dbReference>
<dbReference type="SUPFAM" id="SSF50978">
    <property type="entry name" value="WD40 repeat-like"/>
    <property type="match status" value="1"/>
</dbReference>
<dbReference type="PANTHER" id="PTHR43979:SF1">
    <property type="entry name" value="PRE-MRNA-PROCESSING FACTOR 17"/>
    <property type="match status" value="1"/>
</dbReference>
<feature type="repeat" description="WD" evidence="1">
    <location>
        <begin position="209"/>
        <end position="241"/>
    </location>
</feature>
<dbReference type="PROSITE" id="PS50082">
    <property type="entry name" value="WD_REPEATS_2"/>
    <property type="match status" value="1"/>
</dbReference>
<dbReference type="InterPro" id="IPR032847">
    <property type="entry name" value="PRPF17"/>
</dbReference>
<dbReference type="InterPro" id="IPR015943">
    <property type="entry name" value="WD40/YVTN_repeat-like_dom_sf"/>
</dbReference>
<dbReference type="InterPro" id="IPR001680">
    <property type="entry name" value="WD40_rpt"/>
</dbReference>
<keyword evidence="1" id="KW-0853">WD repeat</keyword>
<organism evidence="2">
    <name type="scientific">Lotharella vacuolata</name>
    <dbReference type="NCBI Taxonomy" id="74820"/>
    <lineage>
        <taxon>Eukaryota</taxon>
        <taxon>Sar</taxon>
        <taxon>Rhizaria</taxon>
        <taxon>Cercozoa</taxon>
        <taxon>Chlorarachniophyceae</taxon>
        <taxon>Lotharella</taxon>
    </lineage>
</organism>
<evidence type="ECO:0000313" key="2">
    <source>
        <dbReference type="EMBL" id="BAS01521.1"/>
    </source>
</evidence>
<evidence type="ECO:0000256" key="1">
    <source>
        <dbReference type="PROSITE-ProRule" id="PRU00221"/>
    </source>
</evidence>
<dbReference type="GO" id="GO:0071013">
    <property type="term" value="C:catalytic step 2 spliceosome"/>
    <property type="evidence" value="ECO:0007669"/>
    <property type="project" value="InterPro"/>
</dbReference>
<proteinExistence type="predicted"/>
<dbReference type="EMBL" id="AB996600">
    <property type="protein sequence ID" value="BAS01521.1"/>
    <property type="molecule type" value="Genomic_DNA"/>
</dbReference>
<dbReference type="InterPro" id="IPR036322">
    <property type="entry name" value="WD40_repeat_dom_sf"/>
</dbReference>
<protein>
    <submittedName>
        <fullName evidence="2">mRNA splicing factor PRP17</fullName>
    </submittedName>
</protein>
<reference evidence="2" key="1">
    <citation type="journal article" date="2015" name="Genome Biol. Evol.">
        <title>Nucleomorph Genome Sequences of Two Chlorarachniophytes, Amorphochlora amoebiformis and Lotharella vacuolata.</title>
        <authorList>
            <person name="Suzuki S."/>
            <person name="Shirato S."/>
            <person name="Hirakawa Y."/>
            <person name="Ishida K."/>
        </authorList>
    </citation>
    <scope>NUCLEOTIDE SEQUENCE</scope>
    <source>
        <strain evidence="2">CCMP240</strain>
    </source>
</reference>
<name>A0A0H5BH24_9EUKA</name>
<dbReference type="AlphaFoldDB" id="A0A0H5BH24"/>
<dbReference type="PANTHER" id="PTHR43979">
    <property type="entry name" value="PRE-MRNA-PROCESSING FACTOR 17"/>
    <property type="match status" value="1"/>
</dbReference>
<sequence>MKFLLSFKIPLRIAIMRYFVEYMQKLIFFYKIIKIKRYILSKYLIFMATNSNVSNQMLTSDANLINDIKKVEEKKINYLFLLSHLKGVNCFNMQSKAKSSIIAGGLDGCLKFWGKKNTFKLLCSINISKKPICDIIQSQKLGFVSVNHFDKSIITFDLKTLKIIKVFQIGKIFTVMNKNTCNTESLLLGCSDGIIYEWNLITGNLDQRYEGHIGSINSIISDYTHNILVTTGKDKKIRIWNYGIPKQIGQISRSFASHIISSSYINKLSLCIYQTSLNKIFTTIFSTRCTIMMGSVFLGHKVHGVKCKPSFYLPGYLLMSGDYYGNLHFWNLIRNSKMSKSFKAHHSVLIQIKNITNMNQFITASWDGFIKYWAKFNNEPII</sequence>
<dbReference type="GO" id="GO:0000398">
    <property type="term" value="P:mRNA splicing, via spliceosome"/>
    <property type="evidence" value="ECO:0007669"/>
    <property type="project" value="InterPro"/>
</dbReference>
<dbReference type="SMART" id="SM00320">
    <property type="entry name" value="WD40"/>
    <property type="match status" value="4"/>
</dbReference>
<dbReference type="GO" id="GO:0003729">
    <property type="term" value="F:mRNA binding"/>
    <property type="evidence" value="ECO:0007669"/>
    <property type="project" value="TreeGrafter"/>
</dbReference>
<geneLocation type="nucleomorph" evidence="2"/>